<protein>
    <submittedName>
        <fullName evidence="2">Uncharacterized protein</fullName>
    </submittedName>
</protein>
<feature type="transmembrane region" description="Helical" evidence="1">
    <location>
        <begin position="195"/>
        <end position="214"/>
    </location>
</feature>
<name>A9B2G1_HERA2</name>
<dbReference type="EMBL" id="CP000875">
    <property type="protein sequence ID" value="ABX04006.1"/>
    <property type="molecule type" value="Genomic_DNA"/>
</dbReference>
<keyword evidence="1" id="KW-0472">Membrane</keyword>
<dbReference type="AlphaFoldDB" id="A9B2G1"/>
<proteinExistence type="predicted"/>
<dbReference type="Proteomes" id="UP000000787">
    <property type="component" value="Chromosome"/>
</dbReference>
<dbReference type="HOGENOM" id="CLU_1072712_0_0_0"/>
<organism evidence="2 3">
    <name type="scientific">Herpetosiphon aurantiacus (strain ATCC 23779 / DSM 785 / 114-95)</name>
    <dbReference type="NCBI Taxonomy" id="316274"/>
    <lineage>
        <taxon>Bacteria</taxon>
        <taxon>Bacillati</taxon>
        <taxon>Chloroflexota</taxon>
        <taxon>Chloroflexia</taxon>
        <taxon>Herpetosiphonales</taxon>
        <taxon>Herpetosiphonaceae</taxon>
        <taxon>Herpetosiphon</taxon>
    </lineage>
</organism>
<keyword evidence="3" id="KW-1185">Reference proteome</keyword>
<reference evidence="2 3" key="1">
    <citation type="journal article" date="2011" name="Stand. Genomic Sci.">
        <title>Complete genome sequence of the filamentous gliding predatory bacterium Herpetosiphon aurantiacus type strain (114-95(T)).</title>
        <authorList>
            <person name="Kiss H."/>
            <person name="Nett M."/>
            <person name="Domin N."/>
            <person name="Martin K."/>
            <person name="Maresca J.A."/>
            <person name="Copeland A."/>
            <person name="Lapidus A."/>
            <person name="Lucas S."/>
            <person name="Berry K.W."/>
            <person name="Glavina Del Rio T."/>
            <person name="Dalin E."/>
            <person name="Tice H."/>
            <person name="Pitluck S."/>
            <person name="Richardson P."/>
            <person name="Bruce D."/>
            <person name="Goodwin L."/>
            <person name="Han C."/>
            <person name="Detter J.C."/>
            <person name="Schmutz J."/>
            <person name="Brettin T."/>
            <person name="Land M."/>
            <person name="Hauser L."/>
            <person name="Kyrpides N.C."/>
            <person name="Ivanova N."/>
            <person name="Goker M."/>
            <person name="Woyke T."/>
            <person name="Klenk H.P."/>
            <person name="Bryant D.A."/>
        </authorList>
    </citation>
    <scope>NUCLEOTIDE SEQUENCE [LARGE SCALE GENOMIC DNA]</scope>
    <source>
        <strain evidence="3">ATCC 23779 / DSM 785 / 114-95</strain>
    </source>
</reference>
<dbReference type="KEGG" id="hau:Haur_1361"/>
<evidence type="ECO:0000313" key="2">
    <source>
        <dbReference type="EMBL" id="ABX04006.1"/>
    </source>
</evidence>
<dbReference type="InParanoid" id="A9B2G1"/>
<dbReference type="BioCyc" id="HAUR316274:GHYA-1382-MONOMER"/>
<dbReference type="eggNOG" id="ENOG502ZDRE">
    <property type="taxonomic scope" value="Bacteria"/>
</dbReference>
<gene>
    <name evidence="2" type="ordered locus">Haur_1361</name>
</gene>
<feature type="transmembrane region" description="Helical" evidence="1">
    <location>
        <begin position="28"/>
        <end position="47"/>
    </location>
</feature>
<feature type="transmembrane region" description="Helical" evidence="1">
    <location>
        <begin position="226"/>
        <end position="247"/>
    </location>
</feature>
<keyword evidence="1" id="KW-1133">Transmembrane helix</keyword>
<keyword evidence="1" id="KW-0812">Transmembrane</keyword>
<accession>A9B2G1</accession>
<evidence type="ECO:0000313" key="3">
    <source>
        <dbReference type="Proteomes" id="UP000000787"/>
    </source>
</evidence>
<evidence type="ECO:0000256" key="1">
    <source>
        <dbReference type="SAM" id="Phobius"/>
    </source>
</evidence>
<sequence>MRVIVKNTRIKLINQRGYQMTEEKQSNLQGTIGLILAALSMVVPIVWSGIDKDVKSLSYAIISSSQIVSINEEAKEKIQITFDGTPVEDVRLILLEITNDGDIPIIKSDYEMPITIEIDNQEQILSANIVDVSPENLTIPLSVTNKRITLDPVLLNPEDKITIKILINNQSNINISSRIIGINNIKDTTIPKKSISSVVFLIFITFSVVAYAPLLIIENLRRKKNLLIWLNLVFQFIGFSTNLFVLITNMQDLIKYYPN</sequence>